<sequence>MVEIIAVSFRNSPKSYYFSPGEEQFRTGDRVIVETARGQECGKVCQGNREVSEEEINGTLKPVLRRATQKDLEKVEQNRKKEEEAFQIAKQKIAQHKLKMKLVEVEYAFDGSKILFFFTADGRVDFRELVKDLAGVFRTRIELRQIGVRDEAKLLGGLGICGRPFCCASFLGDFQPVSIKMAKEQALSLNPTKISGTCGRLMCCLKYEQSVYDELIRLTPKVGAMVDTPDGRGRVVETNVLTGNLKVRLEDDPSDTPPKPYHRDEVAPAGKGAPVVRPKPETQETEELNLEAARQQEVSRKSTKAPNGRRNSKGSNGEGEKKQPKQPSKKEGGKKQPAGEKQQGKQSQKRSGPPRRRSGKPRGKRPQSGAKDE</sequence>
<reference evidence="4" key="1">
    <citation type="submission" date="2020-10" db="EMBL/GenBank/DDBJ databases">
        <authorList>
            <person name="Gilroy R."/>
        </authorList>
    </citation>
    <scope>NUCLEOTIDE SEQUENCE</scope>
    <source>
        <strain evidence="4">4509</strain>
    </source>
</reference>
<dbReference type="InterPro" id="IPR047767">
    <property type="entry name" value="PSP1-like"/>
</dbReference>
<reference evidence="4" key="2">
    <citation type="journal article" date="2021" name="PeerJ">
        <title>Extensive microbial diversity within the chicken gut microbiome revealed by metagenomics and culture.</title>
        <authorList>
            <person name="Gilroy R."/>
            <person name="Ravi A."/>
            <person name="Getino M."/>
            <person name="Pursley I."/>
            <person name="Horton D.L."/>
            <person name="Alikhan N.F."/>
            <person name="Baker D."/>
            <person name="Gharbi K."/>
            <person name="Hall N."/>
            <person name="Watson M."/>
            <person name="Adriaenssens E.M."/>
            <person name="Foster-Nyarko E."/>
            <person name="Jarju S."/>
            <person name="Secka A."/>
            <person name="Antonio M."/>
            <person name="Oren A."/>
            <person name="Chaudhuri R.R."/>
            <person name="La Ragione R."/>
            <person name="Hildebrand F."/>
            <person name="Pallen M.J."/>
        </authorList>
    </citation>
    <scope>NUCLEOTIDE SEQUENCE</scope>
    <source>
        <strain evidence="4">4509</strain>
    </source>
</reference>
<proteinExistence type="predicted"/>
<dbReference type="Pfam" id="PF04468">
    <property type="entry name" value="PSP1"/>
    <property type="match status" value="1"/>
</dbReference>
<evidence type="ECO:0000259" key="3">
    <source>
        <dbReference type="PROSITE" id="PS51411"/>
    </source>
</evidence>
<dbReference type="GO" id="GO:0005737">
    <property type="term" value="C:cytoplasm"/>
    <property type="evidence" value="ECO:0007669"/>
    <property type="project" value="TreeGrafter"/>
</dbReference>
<dbReference type="PANTHER" id="PTHR43830:SF3">
    <property type="entry name" value="PROTEIN PSP1"/>
    <property type="match status" value="1"/>
</dbReference>
<name>A0A9D1IT11_9FIRM</name>
<gene>
    <name evidence="4" type="ORF">IAD19_02805</name>
</gene>
<evidence type="ECO:0000256" key="1">
    <source>
        <dbReference type="SAM" id="Coils"/>
    </source>
</evidence>
<keyword evidence="1" id="KW-0175">Coiled coil</keyword>
<feature type="coiled-coil region" evidence="1">
    <location>
        <begin position="65"/>
        <end position="99"/>
    </location>
</feature>
<comment type="caution">
    <text evidence="4">The sequence shown here is derived from an EMBL/GenBank/DDBJ whole genome shotgun (WGS) entry which is preliminary data.</text>
</comment>
<organism evidence="4 5">
    <name type="scientific">Candidatus Egerieicola faecale</name>
    <dbReference type="NCBI Taxonomy" id="2840774"/>
    <lineage>
        <taxon>Bacteria</taxon>
        <taxon>Bacillati</taxon>
        <taxon>Bacillota</taxon>
        <taxon>Clostridia</taxon>
        <taxon>Eubacteriales</taxon>
        <taxon>Oscillospiraceae</taxon>
        <taxon>Oscillospiraceae incertae sedis</taxon>
        <taxon>Candidatus Egerieicola</taxon>
    </lineage>
</organism>
<dbReference type="InterPro" id="IPR007557">
    <property type="entry name" value="PSP1_C"/>
</dbReference>
<accession>A0A9D1IT11</accession>
<dbReference type="EMBL" id="DVMX01000053">
    <property type="protein sequence ID" value="HIU41459.1"/>
    <property type="molecule type" value="Genomic_DNA"/>
</dbReference>
<evidence type="ECO:0000313" key="5">
    <source>
        <dbReference type="Proteomes" id="UP000824082"/>
    </source>
</evidence>
<evidence type="ECO:0000313" key="4">
    <source>
        <dbReference type="EMBL" id="HIU41459.1"/>
    </source>
</evidence>
<evidence type="ECO:0000256" key="2">
    <source>
        <dbReference type="SAM" id="MobiDB-lite"/>
    </source>
</evidence>
<dbReference type="AlphaFoldDB" id="A0A9D1IT11"/>
<feature type="compositionally biased region" description="Basic residues" evidence="2">
    <location>
        <begin position="352"/>
        <end position="365"/>
    </location>
</feature>
<protein>
    <submittedName>
        <fullName evidence="4">Stage 0 sporulation family protein</fullName>
    </submittedName>
</protein>
<dbReference type="NCBIfam" id="NF041131">
    <property type="entry name" value="RicT_YaaT_fam"/>
    <property type="match status" value="1"/>
</dbReference>
<feature type="domain" description="PSP1 C-terminal" evidence="3">
    <location>
        <begin position="61"/>
        <end position="146"/>
    </location>
</feature>
<dbReference type="PANTHER" id="PTHR43830">
    <property type="entry name" value="PROTEIN PSP1"/>
    <property type="match status" value="1"/>
</dbReference>
<dbReference type="PROSITE" id="PS51411">
    <property type="entry name" value="PSP1_C"/>
    <property type="match status" value="1"/>
</dbReference>
<feature type="compositionally biased region" description="Basic and acidic residues" evidence="2">
    <location>
        <begin position="318"/>
        <end position="338"/>
    </location>
</feature>
<feature type="region of interest" description="Disordered" evidence="2">
    <location>
        <begin position="246"/>
        <end position="373"/>
    </location>
</feature>
<dbReference type="Proteomes" id="UP000824082">
    <property type="component" value="Unassembled WGS sequence"/>
</dbReference>